<keyword evidence="2" id="KW-0808">Transferase</keyword>
<evidence type="ECO:0000256" key="6">
    <source>
        <dbReference type="ARBA" id="ARBA00022801"/>
    </source>
</evidence>
<organism evidence="10 11">
    <name type="scientific">Paragonimus westermani</name>
    <dbReference type="NCBI Taxonomy" id="34504"/>
    <lineage>
        <taxon>Eukaryota</taxon>
        <taxon>Metazoa</taxon>
        <taxon>Spiralia</taxon>
        <taxon>Lophotrochozoa</taxon>
        <taxon>Platyhelminthes</taxon>
        <taxon>Trematoda</taxon>
        <taxon>Digenea</taxon>
        <taxon>Plagiorchiida</taxon>
        <taxon>Troglotremata</taxon>
        <taxon>Troglotrematidae</taxon>
        <taxon>Paragonimus</taxon>
    </lineage>
</organism>
<dbReference type="PANTHER" id="PTHR37984">
    <property type="entry name" value="PROTEIN CBG26694"/>
    <property type="match status" value="1"/>
</dbReference>
<dbReference type="Pfam" id="PF17921">
    <property type="entry name" value="Integrase_H2C2"/>
    <property type="match status" value="1"/>
</dbReference>
<evidence type="ECO:0000256" key="8">
    <source>
        <dbReference type="SAM" id="MobiDB-lite"/>
    </source>
</evidence>
<dbReference type="GO" id="GO:0008233">
    <property type="term" value="F:peptidase activity"/>
    <property type="evidence" value="ECO:0007669"/>
    <property type="project" value="UniProtKB-KW"/>
</dbReference>
<feature type="compositionally biased region" description="Basic and acidic residues" evidence="8">
    <location>
        <begin position="753"/>
        <end position="771"/>
    </location>
</feature>
<dbReference type="EMBL" id="QNGE01000812">
    <property type="protein sequence ID" value="KAA3679211.1"/>
    <property type="molecule type" value="Genomic_DNA"/>
</dbReference>
<evidence type="ECO:0000256" key="1">
    <source>
        <dbReference type="ARBA" id="ARBA00022670"/>
    </source>
</evidence>
<dbReference type="FunFam" id="3.10.20.370:FF:000001">
    <property type="entry name" value="Retrovirus-related Pol polyprotein from transposon 17.6-like protein"/>
    <property type="match status" value="1"/>
</dbReference>
<dbReference type="Gene3D" id="3.10.10.10">
    <property type="entry name" value="HIV Type 1 Reverse Transcriptase, subunit A, domain 1"/>
    <property type="match status" value="1"/>
</dbReference>
<protein>
    <recommendedName>
        <fullName evidence="9">Reverse transcriptase domain-containing protein</fullName>
    </recommendedName>
</protein>
<evidence type="ECO:0000256" key="2">
    <source>
        <dbReference type="ARBA" id="ARBA00022679"/>
    </source>
</evidence>
<comment type="caution">
    <text evidence="10">The sequence shown here is derived from an EMBL/GenBank/DDBJ whole genome shotgun (WGS) entry which is preliminary data.</text>
</comment>
<dbReference type="PANTHER" id="PTHR37984:SF5">
    <property type="entry name" value="PROTEIN NYNRIN-LIKE"/>
    <property type="match status" value="1"/>
</dbReference>
<dbReference type="InterPro" id="IPR032071">
    <property type="entry name" value="DUF4806"/>
</dbReference>
<dbReference type="CDD" id="cd09274">
    <property type="entry name" value="RNase_HI_RT_Ty3"/>
    <property type="match status" value="1"/>
</dbReference>
<feature type="domain" description="Reverse transcriptase" evidence="9">
    <location>
        <begin position="6"/>
        <end position="185"/>
    </location>
</feature>
<dbReference type="Gene3D" id="3.30.70.270">
    <property type="match status" value="2"/>
</dbReference>
<dbReference type="InterPro" id="IPR043128">
    <property type="entry name" value="Rev_trsase/Diguanyl_cyclase"/>
</dbReference>
<dbReference type="GO" id="GO:0004519">
    <property type="term" value="F:endonuclease activity"/>
    <property type="evidence" value="ECO:0007669"/>
    <property type="project" value="UniProtKB-KW"/>
</dbReference>
<dbReference type="CDD" id="cd01647">
    <property type="entry name" value="RT_LTR"/>
    <property type="match status" value="1"/>
</dbReference>
<dbReference type="Proteomes" id="UP000324629">
    <property type="component" value="Unassembled WGS sequence"/>
</dbReference>
<dbReference type="Pfam" id="PF17917">
    <property type="entry name" value="RT_RNaseH"/>
    <property type="match status" value="1"/>
</dbReference>
<name>A0A5J4NUL8_9TREM</name>
<keyword evidence="3" id="KW-0548">Nucleotidyltransferase</keyword>
<keyword evidence="1" id="KW-0645">Protease</keyword>
<evidence type="ECO:0000256" key="5">
    <source>
        <dbReference type="ARBA" id="ARBA00022759"/>
    </source>
</evidence>
<dbReference type="InterPro" id="IPR000477">
    <property type="entry name" value="RT_dom"/>
</dbReference>
<evidence type="ECO:0000259" key="9">
    <source>
        <dbReference type="PROSITE" id="PS50878"/>
    </source>
</evidence>
<dbReference type="InterPro" id="IPR043502">
    <property type="entry name" value="DNA/RNA_pol_sf"/>
</dbReference>
<keyword evidence="4" id="KW-0540">Nuclease</keyword>
<dbReference type="GO" id="GO:0003964">
    <property type="term" value="F:RNA-directed DNA polymerase activity"/>
    <property type="evidence" value="ECO:0007669"/>
    <property type="project" value="UniProtKB-KW"/>
</dbReference>
<dbReference type="Pfam" id="PF16064">
    <property type="entry name" value="DUF4806"/>
    <property type="match status" value="1"/>
</dbReference>
<dbReference type="FunFam" id="3.10.10.10:FF:000007">
    <property type="entry name" value="Retrovirus-related Pol polyprotein from transposon 17.6-like Protein"/>
    <property type="match status" value="1"/>
</dbReference>
<keyword evidence="11" id="KW-1185">Reference proteome</keyword>
<evidence type="ECO:0000256" key="7">
    <source>
        <dbReference type="ARBA" id="ARBA00022918"/>
    </source>
</evidence>
<dbReference type="SUPFAM" id="SSF56672">
    <property type="entry name" value="DNA/RNA polymerases"/>
    <property type="match status" value="1"/>
</dbReference>
<evidence type="ECO:0000313" key="11">
    <source>
        <dbReference type="Proteomes" id="UP000324629"/>
    </source>
</evidence>
<dbReference type="InterPro" id="IPR050951">
    <property type="entry name" value="Retrovirus_Pol_polyprotein"/>
</dbReference>
<dbReference type="GO" id="GO:0006508">
    <property type="term" value="P:proteolysis"/>
    <property type="evidence" value="ECO:0007669"/>
    <property type="project" value="UniProtKB-KW"/>
</dbReference>
<dbReference type="InterPro" id="IPR041588">
    <property type="entry name" value="Integrase_H2C2"/>
</dbReference>
<dbReference type="Pfam" id="PF00078">
    <property type="entry name" value="RVT_1"/>
    <property type="match status" value="1"/>
</dbReference>
<gene>
    <name evidence="10" type="ORF">DEA37_0009615</name>
</gene>
<keyword evidence="6" id="KW-0378">Hydrolase</keyword>
<evidence type="ECO:0000256" key="4">
    <source>
        <dbReference type="ARBA" id="ARBA00022722"/>
    </source>
</evidence>
<dbReference type="FunFam" id="1.10.340.70:FF:000001">
    <property type="entry name" value="Retrovirus-related Pol polyprotein from transposon gypsy-like Protein"/>
    <property type="match status" value="1"/>
</dbReference>
<keyword evidence="5" id="KW-0255">Endonuclease</keyword>
<feature type="region of interest" description="Disordered" evidence="8">
    <location>
        <begin position="746"/>
        <end position="771"/>
    </location>
</feature>
<dbReference type="InterPro" id="IPR041373">
    <property type="entry name" value="RT_RNaseH"/>
</dbReference>
<dbReference type="PROSITE" id="PS50878">
    <property type="entry name" value="RT_POL"/>
    <property type="match status" value="1"/>
</dbReference>
<keyword evidence="7" id="KW-0695">RNA-directed DNA polymerase</keyword>
<dbReference type="Gene3D" id="1.10.340.70">
    <property type="match status" value="1"/>
</dbReference>
<dbReference type="AlphaFoldDB" id="A0A5J4NUL8"/>
<proteinExistence type="predicted"/>
<accession>A0A5J4NUL8</accession>
<evidence type="ECO:0000256" key="3">
    <source>
        <dbReference type="ARBA" id="ARBA00022695"/>
    </source>
</evidence>
<dbReference type="FunFam" id="3.30.70.270:FF:000020">
    <property type="entry name" value="Transposon Tf2-6 polyprotein-like Protein"/>
    <property type="match status" value="1"/>
</dbReference>
<reference evidence="10 11" key="1">
    <citation type="journal article" date="2019" name="Gigascience">
        <title>Whole-genome sequence of the oriental lung fluke Paragonimus westermani.</title>
        <authorList>
            <person name="Oey H."/>
            <person name="Zakrzewski M."/>
            <person name="Narain K."/>
            <person name="Devi K.R."/>
            <person name="Agatsuma T."/>
            <person name="Nawaratna S."/>
            <person name="Gobert G.N."/>
            <person name="Jones M.K."/>
            <person name="Ragan M.A."/>
            <person name="McManus D.P."/>
            <person name="Krause L."/>
        </authorList>
    </citation>
    <scope>NUCLEOTIDE SEQUENCE [LARGE SCALE GENOMIC DNA]</scope>
    <source>
        <strain evidence="10 11">IND2009</strain>
    </source>
</reference>
<sequence length="771" mass="87542">MIQDMLNRRVIRPSTSPWVSLIVLVRKKDGSLRLCVDYRRPNARTERYSFPLPRIDTTLDALHDAKRFSTLDLALGYRQVEVRPADRQKTAFIVPSGFYEFKTMPFGLANAPAIFQRLIQRVLQDLVPSQCLIYLDDIIVHAPKIDEHNSRLKNVCERLRMAGLKLKPTKCVLLKQEVSFLGQLITPAGVKTDGTKVNQVADWPVPRSVSKVRSFMGLASYYRKFVPYFAKIASPLLQPTEEGRTFVWSAECHAAFNTLKDRLSSPPILAFPDFSPSAGPSILDTDASDLAIGAALSKRSANGEAVIAYAGRGLDKRERRYCTTCREMIALVYFHKHFRPYLLGKPFKVRTDHQALQWLRNFREPEGQVARWLDYLQDYDFDCIYRPGSRHANADALSRFPTETVNAVLFTQSVGATWAHYQLNDPYISNIYRRQLGGNRKPTSREREGRFPEERCLWSQWTNLRVVDGVLHLYDRAKRTYRLIVPSDKVSNVVREIHVELGHAGRRRTEAAVRQRFWWPKLHGDVVRNCANCNICARTRAPTVAPRAPLQTVATVGPNHRVGVDVMEASTITLFENEWVARFGTSVELHSDQGAAFGSRLLEEEELHDIRLEVNALRYQHAAENSSNLLNHPVRFPVHKVEDIQLLNVKPEDDDTYPLLVNYLSKLGGKSVSDGIGNLMRSTMTEDLAGSANWRGVNNRFSLASTLFTSAIVGMLVFEQMTVVTETVMKHQYVGVSQAAVEKNTAVDTEFTEPSHERKKTDERSGRRSDD</sequence>
<evidence type="ECO:0000313" key="10">
    <source>
        <dbReference type="EMBL" id="KAA3679211.1"/>
    </source>
</evidence>